<dbReference type="PANTHER" id="PTHR31157:SF1">
    <property type="entry name" value="SCP DOMAIN-CONTAINING PROTEIN"/>
    <property type="match status" value="1"/>
</dbReference>
<evidence type="ECO:0000256" key="2">
    <source>
        <dbReference type="SAM" id="SignalP"/>
    </source>
</evidence>
<comment type="caution">
    <text evidence="4">The sequence shown here is derived from an EMBL/GenBank/DDBJ whole genome shotgun (WGS) entry which is preliminary data.</text>
</comment>
<dbReference type="EMBL" id="JAKCXM010003950">
    <property type="protein sequence ID" value="KAJ0389389.1"/>
    <property type="molecule type" value="Genomic_DNA"/>
</dbReference>
<dbReference type="InterPro" id="IPR014044">
    <property type="entry name" value="CAP_dom"/>
</dbReference>
<dbReference type="Gene3D" id="3.40.33.10">
    <property type="entry name" value="CAP"/>
    <property type="match status" value="1"/>
</dbReference>
<name>A0AAD5Q2B1_PYTIN</name>
<keyword evidence="2" id="KW-0732">Signal</keyword>
<evidence type="ECO:0000259" key="3">
    <source>
        <dbReference type="Pfam" id="PF00188"/>
    </source>
</evidence>
<proteinExistence type="predicted"/>
<dbReference type="Pfam" id="PF00188">
    <property type="entry name" value="CAP"/>
    <property type="match status" value="1"/>
</dbReference>
<dbReference type="AlphaFoldDB" id="A0AAD5Q2B1"/>
<feature type="region of interest" description="Disordered" evidence="1">
    <location>
        <begin position="64"/>
        <end position="102"/>
    </location>
</feature>
<accession>A0AAD5Q2B1</accession>
<dbReference type="Proteomes" id="UP001209570">
    <property type="component" value="Unassembled WGS sequence"/>
</dbReference>
<feature type="signal peptide" evidence="2">
    <location>
        <begin position="1"/>
        <end position="25"/>
    </location>
</feature>
<feature type="domain" description="SCP" evidence="3">
    <location>
        <begin position="41"/>
        <end position="97"/>
    </location>
</feature>
<evidence type="ECO:0000256" key="1">
    <source>
        <dbReference type="SAM" id="MobiDB-lite"/>
    </source>
</evidence>
<dbReference type="InterPro" id="IPR035940">
    <property type="entry name" value="CAP_sf"/>
</dbReference>
<protein>
    <recommendedName>
        <fullName evidence="3">SCP domain-containing protein</fullName>
    </recommendedName>
</protein>
<reference evidence="4" key="1">
    <citation type="submission" date="2021-12" db="EMBL/GenBank/DDBJ databases">
        <title>Prjna785345.</title>
        <authorList>
            <person name="Rujirawat T."/>
            <person name="Krajaejun T."/>
        </authorList>
    </citation>
    <scope>NUCLEOTIDE SEQUENCE</scope>
    <source>
        <strain evidence="4">Pi057C3</strain>
    </source>
</reference>
<gene>
    <name evidence="4" type="ORF">P43SY_011311</name>
</gene>
<dbReference type="PANTHER" id="PTHR31157">
    <property type="entry name" value="SCP DOMAIN-CONTAINING PROTEIN"/>
    <property type="match status" value="1"/>
</dbReference>
<sequence length="102" mass="11170">MFGQRLVLALVAAALVASDSFVVDAQRFRGLQSKDMHAEMLQAVNAERAKMNLPPLCYNTKLNKAAQDHSQDQANTKRMSHTGSNGSSMTDRMKQVGFKCPG</sequence>
<evidence type="ECO:0000313" key="5">
    <source>
        <dbReference type="Proteomes" id="UP001209570"/>
    </source>
</evidence>
<keyword evidence="5" id="KW-1185">Reference proteome</keyword>
<dbReference type="CDD" id="cd05379">
    <property type="entry name" value="CAP_bacterial"/>
    <property type="match status" value="1"/>
</dbReference>
<feature type="chain" id="PRO_5042072823" description="SCP domain-containing protein" evidence="2">
    <location>
        <begin position="26"/>
        <end position="102"/>
    </location>
</feature>
<feature type="compositionally biased region" description="Polar residues" evidence="1">
    <location>
        <begin position="72"/>
        <end position="90"/>
    </location>
</feature>
<evidence type="ECO:0000313" key="4">
    <source>
        <dbReference type="EMBL" id="KAJ0389389.1"/>
    </source>
</evidence>
<dbReference type="SUPFAM" id="SSF55797">
    <property type="entry name" value="PR-1-like"/>
    <property type="match status" value="1"/>
</dbReference>
<organism evidence="4 5">
    <name type="scientific">Pythium insidiosum</name>
    <name type="common">Pythiosis disease agent</name>
    <dbReference type="NCBI Taxonomy" id="114742"/>
    <lineage>
        <taxon>Eukaryota</taxon>
        <taxon>Sar</taxon>
        <taxon>Stramenopiles</taxon>
        <taxon>Oomycota</taxon>
        <taxon>Peronosporomycetes</taxon>
        <taxon>Pythiales</taxon>
        <taxon>Pythiaceae</taxon>
        <taxon>Pythium</taxon>
    </lineage>
</organism>